<sequence length="97" mass="10957">MIYKLLFILSWIYIIFGIIGIFSFNDIYSRLLTSSKIDTAALLTIFFALIIKCGFSTMSIKLFLILLFIIITGPVANHIIARSAYLNGIESMKEGKK</sequence>
<proteinExistence type="inferred from homology"/>
<protein>
    <submittedName>
        <fullName evidence="4">Monovalent cation/H(+) antiporter subunit G</fullName>
    </submittedName>
</protein>
<reference evidence="4" key="2">
    <citation type="submission" date="2021-04" db="EMBL/GenBank/DDBJ databases">
        <authorList>
            <person name="Dong X."/>
        </authorList>
    </citation>
    <scope>NUCLEOTIDE SEQUENCE</scope>
    <source>
        <strain evidence="4">ZWT</strain>
    </source>
</reference>
<gene>
    <name evidence="4" type="ORF">KDK92_16255</name>
</gene>
<evidence type="ECO:0000256" key="3">
    <source>
        <dbReference type="SAM" id="Phobius"/>
    </source>
</evidence>
<keyword evidence="3" id="KW-0812">Transmembrane</keyword>
<accession>A0A9J6P704</accession>
<organism evidence="4 5">
    <name type="scientific">Oceanirhabdus seepicola</name>
    <dbReference type="NCBI Taxonomy" id="2828781"/>
    <lineage>
        <taxon>Bacteria</taxon>
        <taxon>Bacillati</taxon>
        <taxon>Bacillota</taxon>
        <taxon>Clostridia</taxon>
        <taxon>Eubacteriales</taxon>
        <taxon>Clostridiaceae</taxon>
        <taxon>Oceanirhabdus</taxon>
    </lineage>
</organism>
<comment type="subcellular location">
    <subcellularLocation>
        <location evidence="1">Membrane</location>
        <topology evidence="1">Multi-pass membrane protein</topology>
    </subcellularLocation>
</comment>
<name>A0A9J6P704_9CLOT</name>
<dbReference type="PANTHER" id="PTHR34703:SF1">
    <property type="entry name" value="ANTIPORTER SUBUNIT MNHG2-RELATED"/>
    <property type="match status" value="1"/>
</dbReference>
<feature type="transmembrane region" description="Helical" evidence="3">
    <location>
        <begin position="5"/>
        <end position="25"/>
    </location>
</feature>
<evidence type="ECO:0000313" key="5">
    <source>
        <dbReference type="Proteomes" id="UP001056429"/>
    </source>
</evidence>
<feature type="transmembrane region" description="Helical" evidence="3">
    <location>
        <begin position="62"/>
        <end position="81"/>
    </location>
</feature>
<keyword evidence="3" id="KW-1133">Transmembrane helix</keyword>
<comment type="caution">
    <text evidence="4">The sequence shown here is derived from an EMBL/GenBank/DDBJ whole genome shotgun (WGS) entry which is preliminary data.</text>
</comment>
<dbReference type="PANTHER" id="PTHR34703">
    <property type="entry name" value="ANTIPORTER SUBUNIT MNHG2-RELATED"/>
    <property type="match status" value="1"/>
</dbReference>
<evidence type="ECO:0000256" key="1">
    <source>
        <dbReference type="ARBA" id="ARBA00004141"/>
    </source>
</evidence>
<dbReference type="EMBL" id="JAGSOJ010000003">
    <property type="protein sequence ID" value="MCM1991288.1"/>
    <property type="molecule type" value="Genomic_DNA"/>
</dbReference>
<dbReference type="RefSeq" id="WP_250860394.1">
    <property type="nucleotide sequence ID" value="NZ_JAGSOJ010000003.1"/>
</dbReference>
<dbReference type="Pfam" id="PF03334">
    <property type="entry name" value="PhaG_MnhG_YufB"/>
    <property type="match status" value="1"/>
</dbReference>
<reference evidence="4" key="1">
    <citation type="journal article" date="2021" name="mSystems">
        <title>Bacteria and Archaea Synergistically Convert Glycine Betaine to Biogenic Methane in the Formosa Cold Seep of the South China Sea.</title>
        <authorList>
            <person name="Li L."/>
            <person name="Zhang W."/>
            <person name="Zhang S."/>
            <person name="Song L."/>
            <person name="Sun Q."/>
            <person name="Zhang H."/>
            <person name="Xiang H."/>
            <person name="Dong X."/>
        </authorList>
    </citation>
    <scope>NUCLEOTIDE SEQUENCE</scope>
    <source>
        <strain evidence="4">ZWT</strain>
    </source>
</reference>
<dbReference type="InterPro" id="IPR005133">
    <property type="entry name" value="PhaG_MnhG_YufB"/>
</dbReference>
<dbReference type="NCBIfam" id="TIGR01300">
    <property type="entry name" value="CPA3_mnhG_phaG"/>
    <property type="match status" value="1"/>
</dbReference>
<evidence type="ECO:0000256" key="2">
    <source>
        <dbReference type="ARBA" id="ARBA00008404"/>
    </source>
</evidence>
<dbReference type="AlphaFoldDB" id="A0A9J6P704"/>
<keyword evidence="3" id="KW-0472">Membrane</keyword>
<feature type="transmembrane region" description="Helical" evidence="3">
    <location>
        <begin position="37"/>
        <end position="55"/>
    </location>
</feature>
<comment type="similarity">
    <text evidence="2">Belongs to the CPA3 antiporters (TC 2.A.63) subunit G family.</text>
</comment>
<dbReference type="GO" id="GO:0015385">
    <property type="term" value="F:sodium:proton antiporter activity"/>
    <property type="evidence" value="ECO:0007669"/>
    <property type="project" value="TreeGrafter"/>
</dbReference>
<evidence type="ECO:0000313" key="4">
    <source>
        <dbReference type="EMBL" id="MCM1991288.1"/>
    </source>
</evidence>
<keyword evidence="5" id="KW-1185">Reference proteome</keyword>
<dbReference type="Proteomes" id="UP001056429">
    <property type="component" value="Unassembled WGS sequence"/>
</dbReference>